<organism evidence="3 4">
    <name type="scientific">Sphingobacterium tabacisoli</name>
    <dbReference type="NCBI Taxonomy" id="2044855"/>
    <lineage>
        <taxon>Bacteria</taxon>
        <taxon>Pseudomonadati</taxon>
        <taxon>Bacteroidota</taxon>
        <taxon>Sphingobacteriia</taxon>
        <taxon>Sphingobacteriales</taxon>
        <taxon>Sphingobacteriaceae</taxon>
        <taxon>Sphingobacterium</taxon>
    </lineage>
</organism>
<dbReference type="Pfam" id="PF00534">
    <property type="entry name" value="Glycos_transf_1"/>
    <property type="match status" value="1"/>
</dbReference>
<comment type="caution">
    <text evidence="3">The sequence shown here is derived from an EMBL/GenBank/DDBJ whole genome shotgun (WGS) entry which is preliminary data.</text>
</comment>
<dbReference type="EC" id="2.4.-.-" evidence="3"/>
<accession>A0ABW5KZ77</accession>
<sequence length="355" mass="40125">MEKIVVFTPTLNIGGIERILLTYARGLAEKRYEVTYLTLSDQGDFESQSYGYLVFENLGVTRLRKALFALVGFFKKNKPDIILCANEATMMVYIAKVLSGISSKIITSQHNYYENYLKMTFIKTFVPRYIYPRCFKVVAVSEGIRSMLINDFNNRPDNVVTISNPVDMNYIQEQALLPITDVPDDYILFVGRLDKVKNISLLIDTFKLFNQSFATVKLLIVGGGPELDSMKRRIVELGLESEVKILGVKSNPFPYIKQARIIVLSSFSEAFPTVLLESLVLGKTIVSTPTSGGIDILKNGKYGYLSNSVRESGDFYDKLVEAYNKPFDSKIVSGYALSNYNLNRKIEELECLWKG</sequence>
<reference evidence="4" key="1">
    <citation type="journal article" date="2019" name="Int. J. Syst. Evol. Microbiol.">
        <title>The Global Catalogue of Microorganisms (GCM) 10K type strain sequencing project: providing services to taxonomists for standard genome sequencing and annotation.</title>
        <authorList>
            <consortium name="The Broad Institute Genomics Platform"/>
            <consortium name="The Broad Institute Genome Sequencing Center for Infectious Disease"/>
            <person name="Wu L."/>
            <person name="Ma J."/>
        </authorList>
    </citation>
    <scope>NUCLEOTIDE SEQUENCE [LARGE SCALE GENOMIC DNA]</scope>
    <source>
        <strain evidence="4">KCTC 52298</strain>
    </source>
</reference>
<evidence type="ECO:0000313" key="4">
    <source>
        <dbReference type="Proteomes" id="UP001597440"/>
    </source>
</evidence>
<feature type="domain" description="Glycosyltransferase subfamily 4-like N-terminal" evidence="2">
    <location>
        <begin position="13"/>
        <end position="168"/>
    </location>
</feature>
<dbReference type="InterPro" id="IPR028098">
    <property type="entry name" value="Glyco_trans_4-like_N"/>
</dbReference>
<keyword evidence="3" id="KW-0808">Transferase</keyword>
<proteinExistence type="predicted"/>
<dbReference type="PANTHER" id="PTHR45947">
    <property type="entry name" value="SULFOQUINOVOSYL TRANSFERASE SQD2"/>
    <property type="match status" value="1"/>
</dbReference>
<dbReference type="InterPro" id="IPR050194">
    <property type="entry name" value="Glycosyltransferase_grp1"/>
</dbReference>
<dbReference type="Gene3D" id="3.40.50.2000">
    <property type="entry name" value="Glycogen Phosphorylase B"/>
    <property type="match status" value="2"/>
</dbReference>
<dbReference type="Pfam" id="PF13439">
    <property type="entry name" value="Glyco_transf_4"/>
    <property type="match status" value="1"/>
</dbReference>
<dbReference type="Proteomes" id="UP001597440">
    <property type="component" value="Unassembled WGS sequence"/>
</dbReference>
<name>A0ABW5KZ77_9SPHI</name>
<keyword evidence="4" id="KW-1185">Reference proteome</keyword>
<dbReference type="SUPFAM" id="SSF53756">
    <property type="entry name" value="UDP-Glycosyltransferase/glycogen phosphorylase"/>
    <property type="match status" value="1"/>
</dbReference>
<protein>
    <submittedName>
        <fullName evidence="3">Glycosyltransferase</fullName>
        <ecNumber evidence="3">2.4.-.-</ecNumber>
    </submittedName>
</protein>
<dbReference type="CDD" id="cd03811">
    <property type="entry name" value="GT4_GT28_WabH-like"/>
    <property type="match status" value="1"/>
</dbReference>
<dbReference type="EMBL" id="JBHULD010000008">
    <property type="protein sequence ID" value="MFD2554227.1"/>
    <property type="molecule type" value="Genomic_DNA"/>
</dbReference>
<keyword evidence="3" id="KW-0328">Glycosyltransferase</keyword>
<feature type="domain" description="Glycosyl transferase family 1" evidence="1">
    <location>
        <begin position="184"/>
        <end position="319"/>
    </location>
</feature>
<evidence type="ECO:0000313" key="3">
    <source>
        <dbReference type="EMBL" id="MFD2554227.1"/>
    </source>
</evidence>
<gene>
    <name evidence="3" type="ORF">ACFSQW_07490</name>
</gene>
<dbReference type="InterPro" id="IPR001296">
    <property type="entry name" value="Glyco_trans_1"/>
</dbReference>
<evidence type="ECO:0000259" key="2">
    <source>
        <dbReference type="Pfam" id="PF13439"/>
    </source>
</evidence>
<dbReference type="PANTHER" id="PTHR45947:SF3">
    <property type="entry name" value="SULFOQUINOVOSYL TRANSFERASE SQD2"/>
    <property type="match status" value="1"/>
</dbReference>
<evidence type="ECO:0000259" key="1">
    <source>
        <dbReference type="Pfam" id="PF00534"/>
    </source>
</evidence>
<dbReference type="RefSeq" id="WP_210355973.1">
    <property type="nucleotide sequence ID" value="NZ_JAEQMU010000006.1"/>
</dbReference>
<dbReference type="GO" id="GO:0016757">
    <property type="term" value="F:glycosyltransferase activity"/>
    <property type="evidence" value="ECO:0007669"/>
    <property type="project" value="UniProtKB-KW"/>
</dbReference>